<evidence type="ECO:0000259" key="10">
    <source>
        <dbReference type="Pfam" id="PF01571"/>
    </source>
</evidence>
<evidence type="ECO:0000313" key="13">
    <source>
        <dbReference type="Proteomes" id="UP000029839"/>
    </source>
</evidence>
<dbReference type="EMBL" id="AXCY01000076">
    <property type="protein sequence ID" value="KGM09808.1"/>
    <property type="molecule type" value="Genomic_DNA"/>
</dbReference>
<dbReference type="RefSeq" id="WP_052426368.1">
    <property type="nucleotide sequence ID" value="NZ_AXCY01000076.1"/>
</dbReference>
<feature type="domain" description="Aminomethyltransferase C-terminal" evidence="11">
    <location>
        <begin position="330"/>
        <end position="408"/>
    </location>
</feature>
<keyword evidence="13" id="KW-1185">Reference proteome</keyword>
<dbReference type="GO" id="GO:0004047">
    <property type="term" value="F:aminomethyltransferase activity"/>
    <property type="evidence" value="ECO:0007669"/>
    <property type="project" value="UniProtKB-UniRule"/>
</dbReference>
<dbReference type="Pfam" id="PF01571">
    <property type="entry name" value="GCV_T"/>
    <property type="match status" value="1"/>
</dbReference>
<feature type="binding site" evidence="8">
    <location>
        <position position="237"/>
    </location>
    <ligand>
        <name>substrate</name>
    </ligand>
</feature>
<evidence type="ECO:0000259" key="11">
    <source>
        <dbReference type="Pfam" id="PF08669"/>
    </source>
</evidence>
<dbReference type="AlphaFoldDB" id="A0A0A0BMT6"/>
<evidence type="ECO:0000256" key="8">
    <source>
        <dbReference type="PIRSR" id="PIRSR006487-1"/>
    </source>
</evidence>
<dbReference type="InterPro" id="IPR013977">
    <property type="entry name" value="GcvT_C"/>
</dbReference>
<reference evidence="12 13" key="1">
    <citation type="submission" date="2013-08" db="EMBL/GenBank/DDBJ databases">
        <title>Genome sequencing of Cellulomonas carbonis T26.</title>
        <authorList>
            <person name="Chen F."/>
            <person name="Li Y."/>
            <person name="Wang G."/>
        </authorList>
    </citation>
    <scope>NUCLEOTIDE SEQUENCE [LARGE SCALE GENOMIC DNA]</scope>
    <source>
        <strain evidence="12 13">T26</strain>
    </source>
</reference>
<dbReference type="HAMAP" id="MF_00259">
    <property type="entry name" value="GcvT"/>
    <property type="match status" value="1"/>
</dbReference>
<dbReference type="GO" id="GO:0005829">
    <property type="term" value="C:cytosol"/>
    <property type="evidence" value="ECO:0007669"/>
    <property type="project" value="TreeGrafter"/>
</dbReference>
<keyword evidence="4 7" id="KW-0808">Transferase</keyword>
<feature type="compositionally biased region" description="Low complexity" evidence="9">
    <location>
        <begin position="1"/>
        <end position="10"/>
    </location>
</feature>
<feature type="region of interest" description="Disordered" evidence="9">
    <location>
        <begin position="1"/>
        <end position="22"/>
    </location>
</feature>
<dbReference type="NCBIfam" id="TIGR00528">
    <property type="entry name" value="gcvT"/>
    <property type="match status" value="1"/>
</dbReference>
<dbReference type="GO" id="GO:0019464">
    <property type="term" value="P:glycine decarboxylation via glycine cleavage system"/>
    <property type="evidence" value="ECO:0007669"/>
    <property type="project" value="UniProtKB-UniRule"/>
</dbReference>
<proteinExistence type="inferred from homology"/>
<dbReference type="InterPro" id="IPR006223">
    <property type="entry name" value="GcvT"/>
</dbReference>
<comment type="catalytic activity">
    <reaction evidence="6 7">
        <text>N(6)-[(R)-S(8)-aminomethyldihydrolipoyl]-L-lysyl-[protein] + (6S)-5,6,7,8-tetrahydrofolate = N(6)-[(R)-dihydrolipoyl]-L-lysyl-[protein] + (6R)-5,10-methylene-5,6,7,8-tetrahydrofolate + NH4(+)</text>
        <dbReference type="Rhea" id="RHEA:16945"/>
        <dbReference type="Rhea" id="RHEA-COMP:10475"/>
        <dbReference type="Rhea" id="RHEA-COMP:10492"/>
        <dbReference type="ChEBI" id="CHEBI:15636"/>
        <dbReference type="ChEBI" id="CHEBI:28938"/>
        <dbReference type="ChEBI" id="CHEBI:57453"/>
        <dbReference type="ChEBI" id="CHEBI:83100"/>
        <dbReference type="ChEBI" id="CHEBI:83143"/>
        <dbReference type="EC" id="2.1.2.10"/>
    </reaction>
</comment>
<dbReference type="EC" id="2.1.2.10" evidence="2 7"/>
<dbReference type="SUPFAM" id="SSF103025">
    <property type="entry name" value="Folate-binding domain"/>
    <property type="match status" value="1"/>
</dbReference>
<dbReference type="GO" id="GO:0005960">
    <property type="term" value="C:glycine cleavage complex"/>
    <property type="evidence" value="ECO:0007669"/>
    <property type="project" value="InterPro"/>
</dbReference>
<dbReference type="Gene3D" id="2.40.30.110">
    <property type="entry name" value="Aminomethyltransferase beta-barrel domains"/>
    <property type="match status" value="1"/>
</dbReference>
<sequence>MSATTSSTAAGETEQLRRTPLDAEHRALGATMTGFAGWSMPLRYTSDVAEHQAVRSAAGLFDLSHMGQIRVTGPDAGRGLDRALVGNISGLAVGRARYTMICAPDGGVVDDLVVYRTGDEEFLVVANASNATTVTAELQQRCSGATSESGAWVEAGAEARAAAVDEPAGPVDTTTALVAVQGPAAAAILTAVVVDADRDDVAGLRYYACTPARVAVDGGTVEALVARTGYTGEDGFELYCAADDAVALWRSLLAAGEPHGLVPAGLACRDSLRLEAGMPLYGNELDRTTTPYDAGVGRVVRLDKTDDDGSPLPFVGREALEARAHSEPARVLVGLEGLGRRAARHGYAVLAPRGATVGHVTSGAPSPTLGHPVALAYVTPEVSAPGTELAVDVRGRAEPVRVVPLPFYRRAT</sequence>
<dbReference type="Gene3D" id="4.10.1250.10">
    <property type="entry name" value="Aminomethyltransferase fragment"/>
    <property type="match status" value="1"/>
</dbReference>
<evidence type="ECO:0000256" key="7">
    <source>
        <dbReference type="HAMAP-Rule" id="MF_00259"/>
    </source>
</evidence>
<evidence type="ECO:0000256" key="1">
    <source>
        <dbReference type="ARBA" id="ARBA00008609"/>
    </source>
</evidence>
<name>A0A0A0BMT6_9CELL</name>
<dbReference type="FunFam" id="2.40.30.110:FF:000003">
    <property type="entry name" value="Aminomethyltransferase"/>
    <property type="match status" value="1"/>
</dbReference>
<evidence type="ECO:0000256" key="4">
    <source>
        <dbReference type="ARBA" id="ARBA00022679"/>
    </source>
</evidence>
<dbReference type="InterPro" id="IPR022903">
    <property type="entry name" value="GcvT_bac"/>
</dbReference>
<comment type="caution">
    <text evidence="12">The sequence shown here is derived from an EMBL/GenBank/DDBJ whole genome shotgun (WGS) entry which is preliminary data.</text>
</comment>
<comment type="similarity">
    <text evidence="1 7">Belongs to the GcvT family.</text>
</comment>
<keyword evidence="3 7" id="KW-0032">Aminotransferase</keyword>
<dbReference type="SUPFAM" id="SSF101790">
    <property type="entry name" value="Aminomethyltransferase beta-barrel domain"/>
    <property type="match status" value="1"/>
</dbReference>
<reference evidence="12 13" key="2">
    <citation type="journal article" date="2015" name="Stand. Genomic Sci.">
        <title>Draft genome sequence of Cellulomonas carbonis T26(T) and comparative analysis of six Cellulomonas genomes.</title>
        <authorList>
            <person name="Zhuang W."/>
            <person name="Zhang S."/>
            <person name="Xia X."/>
            <person name="Wang G."/>
        </authorList>
    </citation>
    <scope>NUCLEOTIDE SEQUENCE [LARGE SCALE GENOMIC DNA]</scope>
    <source>
        <strain evidence="12 13">T26</strain>
    </source>
</reference>
<dbReference type="Gene3D" id="3.30.70.1400">
    <property type="entry name" value="Aminomethyltransferase beta-barrel domains"/>
    <property type="match status" value="1"/>
</dbReference>
<evidence type="ECO:0000256" key="5">
    <source>
        <dbReference type="ARBA" id="ARBA00031395"/>
    </source>
</evidence>
<dbReference type="PANTHER" id="PTHR43757">
    <property type="entry name" value="AMINOMETHYLTRANSFERASE"/>
    <property type="match status" value="1"/>
</dbReference>
<dbReference type="Proteomes" id="UP000029839">
    <property type="component" value="Unassembled WGS sequence"/>
</dbReference>
<evidence type="ECO:0000256" key="6">
    <source>
        <dbReference type="ARBA" id="ARBA00047665"/>
    </source>
</evidence>
<dbReference type="OrthoDB" id="9774591at2"/>
<evidence type="ECO:0000256" key="9">
    <source>
        <dbReference type="SAM" id="MobiDB-lite"/>
    </source>
</evidence>
<comment type="function">
    <text evidence="7">The glycine cleavage system catalyzes the degradation of glycine.</text>
</comment>
<dbReference type="InterPro" id="IPR028896">
    <property type="entry name" value="GcvT/YgfZ/DmdA"/>
</dbReference>
<organism evidence="12 13">
    <name type="scientific">Cellulomonas carbonis T26</name>
    <dbReference type="NCBI Taxonomy" id="947969"/>
    <lineage>
        <taxon>Bacteria</taxon>
        <taxon>Bacillati</taxon>
        <taxon>Actinomycetota</taxon>
        <taxon>Actinomycetes</taxon>
        <taxon>Micrococcales</taxon>
        <taxon>Cellulomonadaceae</taxon>
        <taxon>Cellulomonas</taxon>
    </lineage>
</organism>
<dbReference type="PANTHER" id="PTHR43757:SF2">
    <property type="entry name" value="AMINOMETHYLTRANSFERASE, MITOCHONDRIAL"/>
    <property type="match status" value="1"/>
</dbReference>
<comment type="subunit">
    <text evidence="7">The glycine cleavage system is composed of four proteins: P, T, L and H.</text>
</comment>
<gene>
    <name evidence="7" type="primary">gcvT</name>
    <name evidence="12" type="ORF">N868_18640</name>
</gene>
<dbReference type="GO" id="GO:0008483">
    <property type="term" value="F:transaminase activity"/>
    <property type="evidence" value="ECO:0007669"/>
    <property type="project" value="UniProtKB-KW"/>
</dbReference>
<evidence type="ECO:0000256" key="3">
    <source>
        <dbReference type="ARBA" id="ARBA00022576"/>
    </source>
</evidence>
<dbReference type="NCBIfam" id="NF001567">
    <property type="entry name" value="PRK00389.1"/>
    <property type="match status" value="1"/>
</dbReference>
<dbReference type="InterPro" id="IPR027266">
    <property type="entry name" value="TrmE/GcvT-like"/>
</dbReference>
<protein>
    <recommendedName>
        <fullName evidence="2 7">Aminomethyltransferase</fullName>
        <ecNumber evidence="2 7">2.1.2.10</ecNumber>
    </recommendedName>
    <alternativeName>
        <fullName evidence="5 7">Glycine cleavage system T protein</fullName>
    </alternativeName>
</protein>
<dbReference type="InterPro" id="IPR006222">
    <property type="entry name" value="GCVT_N"/>
</dbReference>
<evidence type="ECO:0000313" key="12">
    <source>
        <dbReference type="EMBL" id="KGM09808.1"/>
    </source>
</evidence>
<dbReference type="PIRSF" id="PIRSF006487">
    <property type="entry name" value="GcvT"/>
    <property type="match status" value="1"/>
</dbReference>
<evidence type="ECO:0000256" key="2">
    <source>
        <dbReference type="ARBA" id="ARBA00012616"/>
    </source>
</evidence>
<feature type="domain" description="GCVT N-terminal" evidence="10">
    <location>
        <begin position="23"/>
        <end position="304"/>
    </location>
</feature>
<dbReference type="Gene3D" id="3.30.1360.120">
    <property type="entry name" value="Probable tRNA modification gtpase trme, domain 1"/>
    <property type="match status" value="1"/>
</dbReference>
<accession>A0A0A0BMT6</accession>
<dbReference type="Pfam" id="PF08669">
    <property type="entry name" value="GCV_T_C"/>
    <property type="match status" value="1"/>
</dbReference>
<dbReference type="InterPro" id="IPR029043">
    <property type="entry name" value="GcvT/YgfZ_C"/>
</dbReference>